<dbReference type="InterPro" id="IPR007837">
    <property type="entry name" value="DinB"/>
</dbReference>
<evidence type="ECO:0000313" key="4">
    <source>
        <dbReference type="EMBL" id="RAJ11864.1"/>
    </source>
</evidence>
<dbReference type="Proteomes" id="UP000248703">
    <property type="component" value="Unassembled WGS sequence"/>
</dbReference>
<comment type="similarity">
    <text evidence="1">Belongs to the DinB family.</text>
</comment>
<evidence type="ECO:0000256" key="3">
    <source>
        <dbReference type="PIRSR" id="PIRSR607837-1"/>
    </source>
</evidence>
<evidence type="ECO:0000256" key="2">
    <source>
        <dbReference type="ARBA" id="ARBA00022723"/>
    </source>
</evidence>
<dbReference type="GO" id="GO:0046872">
    <property type="term" value="F:metal ion binding"/>
    <property type="evidence" value="ECO:0007669"/>
    <property type="project" value="UniProtKB-KW"/>
</dbReference>
<feature type="binding site" evidence="3">
    <location>
        <position position="139"/>
    </location>
    <ligand>
        <name>a divalent metal cation</name>
        <dbReference type="ChEBI" id="CHEBI:60240"/>
    </ligand>
</feature>
<organism evidence="4 5">
    <name type="scientific">Olleya aquimaris</name>
    <dbReference type="NCBI Taxonomy" id="639310"/>
    <lineage>
        <taxon>Bacteria</taxon>
        <taxon>Pseudomonadati</taxon>
        <taxon>Bacteroidota</taxon>
        <taxon>Flavobacteriia</taxon>
        <taxon>Flavobacteriales</taxon>
        <taxon>Flavobacteriaceae</taxon>
    </lineage>
</organism>
<accession>A0A327R860</accession>
<proteinExistence type="inferred from homology"/>
<comment type="caution">
    <text evidence="4">The sequence shown here is derived from an EMBL/GenBank/DDBJ whole genome shotgun (WGS) entry which is preliminary data.</text>
</comment>
<protein>
    <submittedName>
        <fullName evidence="4">DinB family protein</fullName>
    </submittedName>
</protein>
<name>A0A327R860_9FLAO</name>
<reference evidence="4 5" key="1">
    <citation type="submission" date="2018-06" db="EMBL/GenBank/DDBJ databases">
        <title>Genomic Encyclopedia of Archaeal and Bacterial Type Strains, Phase II (KMG-II): from individual species to whole genera.</title>
        <authorList>
            <person name="Goeker M."/>
        </authorList>
    </citation>
    <scope>NUCLEOTIDE SEQUENCE [LARGE SCALE GENOMIC DNA]</scope>
    <source>
        <strain evidence="4 5">DSM 24464</strain>
    </source>
</reference>
<evidence type="ECO:0000256" key="1">
    <source>
        <dbReference type="ARBA" id="ARBA00008635"/>
    </source>
</evidence>
<dbReference type="InterPro" id="IPR034660">
    <property type="entry name" value="DinB/YfiT-like"/>
</dbReference>
<dbReference type="Gene3D" id="1.20.120.450">
    <property type="entry name" value="dinb family like domain"/>
    <property type="match status" value="1"/>
</dbReference>
<keyword evidence="2 3" id="KW-0479">Metal-binding</keyword>
<dbReference type="Pfam" id="PF05163">
    <property type="entry name" value="DinB"/>
    <property type="match status" value="1"/>
</dbReference>
<dbReference type="AlphaFoldDB" id="A0A327R860"/>
<keyword evidence="5" id="KW-1185">Reference proteome</keyword>
<evidence type="ECO:0000313" key="5">
    <source>
        <dbReference type="Proteomes" id="UP000248703"/>
    </source>
</evidence>
<feature type="binding site" evidence="3">
    <location>
        <position position="135"/>
    </location>
    <ligand>
        <name>a divalent metal cation</name>
        <dbReference type="ChEBI" id="CHEBI:60240"/>
    </ligand>
</feature>
<feature type="binding site" evidence="3">
    <location>
        <position position="50"/>
    </location>
    <ligand>
        <name>a divalent metal cation</name>
        <dbReference type="ChEBI" id="CHEBI:60240"/>
    </ligand>
</feature>
<sequence length="149" mass="17348">MLVALLIEYRRAMLPLKSILSNLSESQFLEVRDFNSSDPDCKSIATVINHCVHSGYLYASYLDTITKDSTWIEYEMTINNPIEAIKELDKMVDYTEAILKKISHLTDKELNMHQLKARWGVTFDVEQLLEHAIVHILRHRLQIENFLKA</sequence>
<gene>
    <name evidence="4" type="ORF">LY08_02573</name>
</gene>
<dbReference type="SUPFAM" id="SSF109854">
    <property type="entry name" value="DinB/YfiT-like putative metalloenzymes"/>
    <property type="match status" value="1"/>
</dbReference>
<dbReference type="EMBL" id="QLLO01000011">
    <property type="protein sequence ID" value="RAJ11864.1"/>
    <property type="molecule type" value="Genomic_DNA"/>
</dbReference>